<dbReference type="EMBL" id="JACJQU010000003">
    <property type="protein sequence ID" value="MBD2293306.1"/>
    <property type="molecule type" value="Genomic_DNA"/>
</dbReference>
<evidence type="ECO:0000259" key="1">
    <source>
        <dbReference type="Pfam" id="PF12770"/>
    </source>
</evidence>
<dbReference type="Proteomes" id="UP000662185">
    <property type="component" value="Unassembled WGS sequence"/>
</dbReference>
<comment type="caution">
    <text evidence="2">The sequence shown here is derived from an EMBL/GenBank/DDBJ whole genome shotgun (WGS) entry which is preliminary data.</text>
</comment>
<organism evidence="2 3">
    <name type="scientific">Anabaena sphaerica FACHB-251</name>
    <dbReference type="NCBI Taxonomy" id="2692883"/>
    <lineage>
        <taxon>Bacteria</taxon>
        <taxon>Bacillati</taxon>
        <taxon>Cyanobacteriota</taxon>
        <taxon>Cyanophyceae</taxon>
        <taxon>Nostocales</taxon>
        <taxon>Nostocaceae</taxon>
        <taxon>Anabaena</taxon>
    </lineage>
</organism>
<proteinExistence type="predicted"/>
<reference evidence="3" key="1">
    <citation type="journal article" date="2020" name="ISME J.">
        <title>Comparative genomics reveals insights into cyanobacterial evolution and habitat adaptation.</title>
        <authorList>
            <person name="Chen M.Y."/>
            <person name="Teng W.K."/>
            <person name="Zhao L."/>
            <person name="Hu C.X."/>
            <person name="Zhou Y.K."/>
            <person name="Han B.P."/>
            <person name="Song L.R."/>
            <person name="Shu W.S."/>
        </authorList>
    </citation>
    <scope>NUCLEOTIDE SEQUENCE [LARGE SCALE GENOMIC DNA]</scope>
    <source>
        <strain evidence="3">FACHB-251</strain>
    </source>
</reference>
<dbReference type="PANTHER" id="PTHR10098">
    <property type="entry name" value="RAPSYN-RELATED"/>
    <property type="match status" value="1"/>
</dbReference>
<evidence type="ECO:0000313" key="2">
    <source>
        <dbReference type="EMBL" id="MBD2293306.1"/>
    </source>
</evidence>
<evidence type="ECO:0000313" key="3">
    <source>
        <dbReference type="Proteomes" id="UP000662185"/>
    </source>
</evidence>
<dbReference type="InterPro" id="IPR024983">
    <property type="entry name" value="CHAT_dom"/>
</dbReference>
<dbReference type="AlphaFoldDB" id="A0A926WH14"/>
<gene>
    <name evidence="2" type="ORF">H6G06_07345</name>
</gene>
<feature type="domain" description="CHAT" evidence="1">
    <location>
        <begin position="160"/>
        <end position="452"/>
    </location>
</feature>
<name>A0A926WH14_9NOST</name>
<sequence>MFHNRWKKAITFSLLFALVFLSTITFNLLLQNQSAYAVKEEDWDRFLKNKNFIEAVNEVEKHWEKDYEQYFDQNLADFTLTAEDIGKTLTKISQQTSTKSAVIWIWPRETQLQLVIITPGKKPQVYSVVEADKKTLMDVIKRLNVAITSPSRRRTKAYLEPAQTLYKWMVKPLESTLETEKIDTILFCLGSGLRTLPIAALHDGKQFLVEKYAIARIPAFNLMNSNYKKTKYSQVLAMGASEFSQLESLPAVPVELNEITQELGSSKQFINQEFTLKNFQAQRKKQPFKIVHLATHAEFKPGNPDQSYIQFWGNERIRLDEIDKLNLDKPPVDLLVLSACRTALGDQEAELGFAGLTVKSGVKSVLASIWNVSDVGTLALMTEFYQHLQQTPLKAKALQAAQVAMLKGKVGLKRGELQGSSGGLQLPSELAALRDETFSHPYYWSAFTIIGNPW</sequence>
<protein>
    <submittedName>
        <fullName evidence="2">CHAT domain-containing protein</fullName>
    </submittedName>
</protein>
<keyword evidence="3" id="KW-1185">Reference proteome</keyword>
<accession>A0A926WH14</accession>
<dbReference type="RefSeq" id="WP_190558602.1">
    <property type="nucleotide sequence ID" value="NZ_JACJQU010000003.1"/>
</dbReference>
<dbReference type="Pfam" id="PF12770">
    <property type="entry name" value="CHAT"/>
    <property type="match status" value="1"/>
</dbReference>
<dbReference type="PANTHER" id="PTHR10098:SF112">
    <property type="entry name" value="SLR0380 PROTEIN"/>
    <property type="match status" value="1"/>
</dbReference>